<dbReference type="InterPro" id="IPR004797">
    <property type="entry name" value="Competence_ComEC/Rec2"/>
</dbReference>
<evidence type="ECO:0000313" key="8">
    <source>
        <dbReference type="EMBL" id="MCQ1530880.1"/>
    </source>
</evidence>
<dbReference type="InterPro" id="IPR004477">
    <property type="entry name" value="ComEC_N"/>
</dbReference>
<evidence type="ECO:0000256" key="4">
    <source>
        <dbReference type="ARBA" id="ARBA00022989"/>
    </source>
</evidence>
<evidence type="ECO:0000256" key="2">
    <source>
        <dbReference type="ARBA" id="ARBA00022475"/>
    </source>
</evidence>
<feature type="transmembrane region" description="Helical" evidence="6">
    <location>
        <begin position="398"/>
        <end position="420"/>
    </location>
</feature>
<evidence type="ECO:0000256" key="5">
    <source>
        <dbReference type="ARBA" id="ARBA00023136"/>
    </source>
</evidence>
<keyword evidence="5 6" id="KW-0472">Membrane</keyword>
<keyword evidence="9" id="KW-1185">Reference proteome</keyword>
<dbReference type="InterPro" id="IPR036866">
    <property type="entry name" value="RibonucZ/Hydroxyglut_hydro"/>
</dbReference>
<dbReference type="EMBL" id="JAJEKE010000015">
    <property type="protein sequence ID" value="MCQ1530880.1"/>
    <property type="molecule type" value="Genomic_DNA"/>
</dbReference>
<evidence type="ECO:0000313" key="9">
    <source>
        <dbReference type="Proteomes" id="UP001651880"/>
    </source>
</evidence>
<dbReference type="InterPro" id="IPR052159">
    <property type="entry name" value="Competence_DNA_uptake"/>
</dbReference>
<dbReference type="Gene3D" id="3.60.15.10">
    <property type="entry name" value="Ribonuclease Z/Hydroxyacylglutathione hydrolase-like"/>
    <property type="match status" value="1"/>
</dbReference>
<dbReference type="PANTHER" id="PTHR30619:SF1">
    <property type="entry name" value="RECOMBINATION PROTEIN 2"/>
    <property type="match status" value="1"/>
</dbReference>
<feature type="transmembrane region" description="Helical" evidence="6">
    <location>
        <begin position="6"/>
        <end position="22"/>
    </location>
</feature>
<dbReference type="RefSeq" id="WP_255228400.1">
    <property type="nucleotide sequence ID" value="NZ_JAJEKE010000015.1"/>
</dbReference>
<keyword evidence="3 6" id="KW-0812">Transmembrane</keyword>
<dbReference type="SUPFAM" id="SSF56281">
    <property type="entry name" value="Metallo-hydrolase/oxidoreductase"/>
    <property type="match status" value="1"/>
</dbReference>
<name>A0ABT1NHW9_9FIRM</name>
<proteinExistence type="predicted"/>
<reference evidence="8 9" key="1">
    <citation type="submission" date="2021-10" db="EMBL/GenBank/DDBJ databases">
        <title>Lutispora strain m25 sp. nov., a thermophilic, non-spore-forming bacterium isolated from a lab-scale methanogenic bioreactor digesting anaerobic sludge.</title>
        <authorList>
            <person name="El Houari A."/>
            <person name="Mcdonald J."/>
        </authorList>
    </citation>
    <scope>NUCLEOTIDE SEQUENCE [LARGE SCALE GENOMIC DNA]</scope>
    <source>
        <strain evidence="9">m25</strain>
    </source>
</reference>
<keyword evidence="4 6" id="KW-1133">Transmembrane helix</keyword>
<dbReference type="NCBIfam" id="TIGR00360">
    <property type="entry name" value="ComEC_N-term"/>
    <property type="match status" value="1"/>
</dbReference>
<feature type="domain" description="Metallo-beta-lactamase" evidence="7">
    <location>
        <begin position="525"/>
        <end position="731"/>
    </location>
</feature>
<dbReference type="InterPro" id="IPR025405">
    <property type="entry name" value="DUF4131"/>
</dbReference>
<gene>
    <name evidence="8" type="ORF">LJD61_15175</name>
</gene>
<evidence type="ECO:0000259" key="7">
    <source>
        <dbReference type="SMART" id="SM00849"/>
    </source>
</evidence>
<dbReference type="Pfam" id="PF13567">
    <property type="entry name" value="DUF4131"/>
    <property type="match status" value="1"/>
</dbReference>
<dbReference type="PANTHER" id="PTHR30619">
    <property type="entry name" value="DNA INTERNALIZATION/COMPETENCE PROTEIN COMEC/REC2"/>
    <property type="match status" value="1"/>
</dbReference>
<feature type="transmembrane region" description="Helical" evidence="6">
    <location>
        <begin position="427"/>
        <end position="446"/>
    </location>
</feature>
<evidence type="ECO:0000256" key="3">
    <source>
        <dbReference type="ARBA" id="ARBA00022692"/>
    </source>
</evidence>
<feature type="transmembrane region" description="Helical" evidence="6">
    <location>
        <begin position="338"/>
        <end position="355"/>
    </location>
</feature>
<dbReference type="Pfam" id="PF00753">
    <property type="entry name" value="Lactamase_B"/>
    <property type="match status" value="1"/>
</dbReference>
<feature type="transmembrane region" description="Helical" evidence="6">
    <location>
        <begin position="276"/>
        <end position="301"/>
    </location>
</feature>
<feature type="transmembrane region" description="Helical" evidence="6">
    <location>
        <begin position="452"/>
        <end position="472"/>
    </location>
</feature>
<dbReference type="NCBIfam" id="TIGR00361">
    <property type="entry name" value="ComEC_Rec2"/>
    <property type="match status" value="1"/>
</dbReference>
<feature type="transmembrane region" description="Helical" evidence="6">
    <location>
        <begin position="493"/>
        <end position="511"/>
    </location>
</feature>
<sequence length="776" mass="87112">MDNVLFYIAFSLFLGISLSYIINPAMLVVLISLFFALILLFIYRKSEAKLAVFCVLILFIGMGEYVWFASLESKLVRFRDKTIEIEALILDNGIEKSGGIVYNAETRAVSDDKKIYNYKERILFKSYGKAIYKAGDVVSARGQAVGFISRRNFGDQDYGLYNRSMGIYNQFLSKDNKLINRSENNYKVIFLYGLRNRIAHIINSSMPREEAAFLNAVILGDKQWIDERDMINFQKTGLSHLLSVSGLHVSFIALMLNKLFDILRLDKKVKGFLSGFLIIYYVMLIGAPPPAVRALIMMLVIIAGKNMNKEYDLLSSVSFAAIIMLILNPMLIHNLGFIISYGCIYSIVFLYNPIYKKIKNIHIPAPIIKSVSLSVAVQIGISPILIHNFQYFSAVNVFINIIAVPLTFAILAIGFAGVAIGMFFPTLSIYVLASDYYLISFLLKIVNMSADMIFAGFSVSALPIYVYGIYYLSIMFIINRDNGIGYHLWKWKFHIYVAAIFLITLLCIKYITNKDMRVVLLDVGQGDAILITTPKGKNILVDGGGSAAKGSYYYDIGSKITVPALRKLGVWGLDTVILSHCHEDHLEGLIKVASEFKVRNVVLPKVSFDNESLRSFIDISKRKGSKLFYVNENDKLILEADVFINILSPQRNIMVGTSSDENNNSIVFRLNYRNFTMLFTGDIQEEAEMALADKSINSVVLKVPHHGSSTSSSKEFIEKVSPKISLISVGQNTYGHPSHEAMENIEEVGSKIYRTDNNGAIKIISDGLKLKIDSVR</sequence>
<dbReference type="CDD" id="cd07731">
    <property type="entry name" value="ComA-like_MBL-fold"/>
    <property type="match status" value="1"/>
</dbReference>
<protein>
    <submittedName>
        <fullName evidence="8">DNA internalization-related competence protein ComEC/Rec2</fullName>
    </submittedName>
</protein>
<comment type="subcellular location">
    <subcellularLocation>
        <location evidence="1">Cell membrane</location>
        <topology evidence="1">Multi-pass membrane protein</topology>
    </subcellularLocation>
</comment>
<feature type="transmembrane region" description="Helical" evidence="6">
    <location>
        <begin position="50"/>
        <end position="71"/>
    </location>
</feature>
<evidence type="ECO:0000256" key="1">
    <source>
        <dbReference type="ARBA" id="ARBA00004651"/>
    </source>
</evidence>
<feature type="transmembrane region" description="Helical" evidence="6">
    <location>
        <begin position="313"/>
        <end position="332"/>
    </location>
</feature>
<feature type="transmembrane region" description="Helical" evidence="6">
    <location>
        <begin position="27"/>
        <end position="44"/>
    </location>
</feature>
<dbReference type="SMART" id="SM00849">
    <property type="entry name" value="Lactamase_B"/>
    <property type="match status" value="1"/>
</dbReference>
<dbReference type="InterPro" id="IPR035681">
    <property type="entry name" value="ComA-like_MBL"/>
</dbReference>
<organism evidence="8 9">
    <name type="scientific">Lutispora saccharofermentans</name>
    <dbReference type="NCBI Taxonomy" id="3024236"/>
    <lineage>
        <taxon>Bacteria</taxon>
        <taxon>Bacillati</taxon>
        <taxon>Bacillota</taxon>
        <taxon>Clostridia</taxon>
        <taxon>Lutisporales</taxon>
        <taxon>Lutisporaceae</taxon>
        <taxon>Lutispora</taxon>
    </lineage>
</organism>
<dbReference type="Pfam" id="PF03772">
    <property type="entry name" value="Competence"/>
    <property type="match status" value="1"/>
</dbReference>
<comment type="caution">
    <text evidence="8">The sequence shown here is derived from an EMBL/GenBank/DDBJ whole genome shotgun (WGS) entry which is preliminary data.</text>
</comment>
<accession>A0ABT1NHW9</accession>
<dbReference type="InterPro" id="IPR001279">
    <property type="entry name" value="Metallo-B-lactamas"/>
</dbReference>
<dbReference type="Proteomes" id="UP001651880">
    <property type="component" value="Unassembled WGS sequence"/>
</dbReference>
<keyword evidence="2" id="KW-1003">Cell membrane</keyword>
<evidence type="ECO:0000256" key="6">
    <source>
        <dbReference type="SAM" id="Phobius"/>
    </source>
</evidence>